<organism evidence="1 2">
    <name type="scientific">Candidatus Viridilinea mediisalina</name>
    <dbReference type="NCBI Taxonomy" id="2024553"/>
    <lineage>
        <taxon>Bacteria</taxon>
        <taxon>Bacillati</taxon>
        <taxon>Chloroflexota</taxon>
        <taxon>Chloroflexia</taxon>
        <taxon>Chloroflexales</taxon>
        <taxon>Chloroflexineae</taxon>
        <taxon>Oscillochloridaceae</taxon>
        <taxon>Candidatus Viridilinea</taxon>
    </lineage>
</organism>
<accession>A0A2A6RFH8</accession>
<evidence type="ECO:0000313" key="2">
    <source>
        <dbReference type="Proteomes" id="UP000220527"/>
    </source>
</evidence>
<keyword evidence="2" id="KW-1185">Reference proteome</keyword>
<dbReference type="RefSeq" id="WP_097645256.1">
    <property type="nucleotide sequence ID" value="NZ_NQWI01000101.1"/>
</dbReference>
<sequence>MQHNEAPDVAVILEQLRHELRAQRAAQGEADASTALGAIERELQHCAEQLEITRVVSAHWPLEGRTLYQRGWVLINKVVRRALRWYINPIVEQQNAFNAAAARSLHLLIEAHADLRDQLAELQRRELAPPPHAPPDPGQARPHDTATEQLQALIERQGRAEVRAALPDLGLRPWPLRLRELATVTAHWPLVGTTPLTKARALAQRVLRQYLRWMINPIVEQQNGANAAIHAALPPLLAADGELRARLAALRSRR</sequence>
<reference evidence="2" key="1">
    <citation type="submission" date="2017-08" db="EMBL/GenBank/DDBJ databases">
        <authorList>
            <person name="Grouzdev D.S."/>
            <person name="Gaisin V.A."/>
            <person name="Rysina M.S."/>
            <person name="Gorlenko V.M."/>
        </authorList>
    </citation>
    <scope>NUCLEOTIDE SEQUENCE [LARGE SCALE GENOMIC DNA]</scope>
    <source>
        <strain evidence="2">Kir15-3F</strain>
    </source>
</reference>
<dbReference type="Proteomes" id="UP000220527">
    <property type="component" value="Unassembled WGS sequence"/>
</dbReference>
<gene>
    <name evidence="1" type="ORF">CJ255_16795</name>
</gene>
<dbReference type="EMBL" id="NQWI01000101">
    <property type="protein sequence ID" value="PDW01884.1"/>
    <property type="molecule type" value="Genomic_DNA"/>
</dbReference>
<comment type="caution">
    <text evidence="1">The sequence shown here is derived from an EMBL/GenBank/DDBJ whole genome shotgun (WGS) entry which is preliminary data.</text>
</comment>
<name>A0A2A6RFH8_9CHLR</name>
<evidence type="ECO:0000313" key="1">
    <source>
        <dbReference type="EMBL" id="PDW01884.1"/>
    </source>
</evidence>
<protein>
    <submittedName>
        <fullName evidence="1">Uncharacterized protein</fullName>
    </submittedName>
</protein>
<proteinExistence type="predicted"/>
<dbReference type="OrthoDB" id="160104at2"/>
<dbReference type="AlphaFoldDB" id="A0A2A6RFH8"/>